<feature type="region of interest" description="Disordered" evidence="12">
    <location>
        <begin position="1677"/>
        <end position="1792"/>
    </location>
</feature>
<dbReference type="InterPro" id="IPR050713">
    <property type="entry name" value="RTP_Phos/Ushers"/>
</dbReference>
<keyword evidence="3 13" id="KW-0812">Transmembrane</keyword>
<keyword evidence="6" id="KW-0378">Hydrolase</keyword>
<feature type="transmembrane region" description="Helical" evidence="13">
    <location>
        <begin position="1206"/>
        <end position="1227"/>
    </location>
</feature>
<organism evidence="18 19">
    <name type="scientific">Anopheles dirus</name>
    <dbReference type="NCBI Taxonomy" id="7168"/>
    <lineage>
        <taxon>Eukaryota</taxon>
        <taxon>Metazoa</taxon>
        <taxon>Ecdysozoa</taxon>
        <taxon>Arthropoda</taxon>
        <taxon>Hexapoda</taxon>
        <taxon>Insecta</taxon>
        <taxon>Pterygota</taxon>
        <taxon>Neoptera</taxon>
        <taxon>Endopterygota</taxon>
        <taxon>Diptera</taxon>
        <taxon>Nematocera</taxon>
        <taxon>Culicoidea</taxon>
        <taxon>Culicidae</taxon>
        <taxon>Anophelinae</taxon>
        <taxon>Anopheles</taxon>
    </lineage>
</organism>
<feature type="signal peptide" evidence="14">
    <location>
        <begin position="1"/>
        <end position="25"/>
    </location>
</feature>
<dbReference type="PANTHER" id="PTHR46957:SF3">
    <property type="entry name" value="CYTOKINE RECEPTOR"/>
    <property type="match status" value="1"/>
</dbReference>
<dbReference type="FunFam" id="2.60.40.10:FF:000916">
    <property type="entry name" value="Receptor-type tyrosine-protein phosphatase beta"/>
    <property type="match status" value="1"/>
</dbReference>
<evidence type="ECO:0000256" key="4">
    <source>
        <dbReference type="ARBA" id="ARBA00022729"/>
    </source>
</evidence>
<dbReference type="FunFam" id="2.60.40.10:FF:001507">
    <property type="entry name" value="tyrosine-protein phosphatase 10D isoform X2"/>
    <property type="match status" value="1"/>
</dbReference>
<feature type="domain" description="Fibronectin type-III" evidence="17">
    <location>
        <begin position="107"/>
        <end position="199"/>
    </location>
</feature>
<proteinExistence type="predicted"/>
<sequence>MKLTTNTRLSNFLSLSLTLRQLCYGADLVIEIPGNQGLDDSFYRLDYYPPIGNPASNATIASRDVGDEIQFSNGLPGTRYNFWLYYTNSTHKDWLTWTVSITTAPDPPANLTVIPRSGKNVIINWSPPVQGNYSSFKLKILGLSDNFATNQTVAIEDNQFQYMVRDLTPGATYQVQAYTLYDGKESVAYTSRNFTTKRYRHKDLLDIKILREPNTPGKFIVWFRNETTLLVLWQPPYPAGIYTHYKVSIEPPDALGSVLYVQKEGEPPGPAQAAFKGLVPGRAYNISVQTMSEDEISLPTTAQYRTVPLRPMNVTFDKKSISENSFKVMWEAPKGTSEFDKYQVSLSTSRRQQAVLRNDNENMAWLEFKDNLDPGKTYQVVVKTVSGKVTSWPASGDVTLKPLPVKQLLSATDGKTGIITISWKPDELSTQDEYRISYHELETNNGDSSTMSTNQTSFALESLLPGRNYSVTVQALSRKMESNETVIFVVTRPSSPIIEDLKSIREGLNISWKSDVNSKQDKYEVTYTRNDTNDGKTVLTTESRLVFTNLYPGAGYEVKVFAVSHGLRSEPHSYFQAVYPNPPRNMTIEKVTSNSVLVHWKPPERSEFTEYSIRYRTESEKQWIRLPSVKATEADVTDMTPGEKYTIQVNTVSYGVESPNPQQVNQTVRPNPVSNIAPLVDSNNITLEFPRPEGRVETYIIHWWPTEQPDQVSMKNFTEANTILPYPGSLSDDEKTVEEPPLVRLLIGDLMSGVMYNFKIQTISYGLTSDLTKLQTRTMPLIQSEVVIVNNMHTRDTVTLSYTPTPQQSSKFDLYRFSLGDPSIADKEKLANDTDRKVTFTGLTPGRLYNITVWTVSGKVSSQPIQRQDRMFPDPITMLEATGINDTWIALKWDIPKGEYTAFEVQYLMNDSHYVQNNTVNNHITITDLKPHRNYTITVVVRSGTESSVLRVSLPISANFQTKEALPGRMDKFAPIDIQPSEITFEWSLPPNEQNGIIRQFTITYGLDGSQHTQVKDFRPNELRGSIKGLQPGKSYVFRIQAKTAIGYGPEHIWKQKMPILAPPKPETQVVPTEVGSSATTIEIRFRKHYFSDQNGVVTTYTIIIAEDDSKNASGLEMPSWRDVQSYSVWPPYQVIEPYYPFKNSSVEDFTIGTENCDAKKTGYCNGPLKSGTTYKVKVRAFTAPDKFTDTAYSYPIRTAQDNTSLIVSITVPLLIIAMLVGVVLFLRRRRHTGRKTTEQRTNDNMSLPDSTIETSRPVLVKNFAEHYRMMSADSDFRFSEEFEELKHVGRDQPCTFADLPCNRPKNRFTNILPYDHSRFKLQPVDDEEGSDYINANYVPGHNSPREFIVTQGPLHSTRDDFWRMCWESNSRAIVMLTRTFEKGREKCDHYWPHDTVPVYYGDIKVTLLNDSHYPDWVITEFMMTRGEQQRIIRHFHFTTWPDFGVPNPPQTLARFVRAFRERVGPDQRPIVVHCSAGVGRSGTFITLDRILQQIQVSDYVDIFGIVWAMRKERVWMVQTEQQYICIHQCLLVVLEGKEGTEREIHDNQGYEEPRDDDQEQSEEQLLIENRSDDDLDDIAAREQQQQQENGTATVVENPELDRRRSGGQVEVDGMLQQRNYAAGDTTEEELLDEEEEEVEVTVDGLMIVSKIQPHSASTTLPLGDGQQLQHSINSVSNNERDLPSSGLDERSIGSSGTNSNNSANSGYESSPHKRRSMTVTSQEQRTHDRRSLSFSTTGGGAEIGTKVEPSNGAPDQHQLAQHMHQATQLQQGGLPATQHHHSHQPAGGGVGGGGGKLIVIAINDNDSHVNSNASNVVILRADGDEDDRTMATTKDDETEIDDGIDGSDEGDDDLNGCGSEEGTTRAGVRKDGVGSLEVDDEDDDDEDDEQTNEQRELLLHRRNERNVRAVAAAMVAGGAVTGNGTGPTGVGVTTVGGVGRYKHHSYVEVEEDEQDDDIIVIVDEDNGGGGGVVNGVNGSDAGGGCGGSSGVGGTGVGGNDEGIAESGM</sequence>
<dbReference type="PROSITE" id="PS00383">
    <property type="entry name" value="TYR_PHOSPHATASE_1"/>
    <property type="match status" value="1"/>
</dbReference>
<feature type="domain" description="Fibronectin type-III" evidence="17">
    <location>
        <begin position="401"/>
        <end position="495"/>
    </location>
</feature>
<evidence type="ECO:0000259" key="16">
    <source>
        <dbReference type="PROSITE" id="PS50056"/>
    </source>
</evidence>
<reference evidence="18" key="2">
    <citation type="submission" date="2020-05" db="UniProtKB">
        <authorList>
            <consortium name="EnsemblMetazoa"/>
        </authorList>
    </citation>
    <scope>IDENTIFICATION</scope>
    <source>
        <strain evidence="18">WRAIR2</strain>
    </source>
</reference>
<evidence type="ECO:0000313" key="18">
    <source>
        <dbReference type="EnsemblMetazoa" id="ADIR005506-PA"/>
    </source>
</evidence>
<dbReference type="FunFam" id="2.60.40.10:FF:001460">
    <property type="entry name" value="Receptor protein-tyrosine phosphatase 10d"/>
    <property type="match status" value="1"/>
</dbReference>
<name>A0A182NCZ2_9DIPT</name>
<dbReference type="EC" id="3.1.3.48" evidence="2"/>
<feature type="domain" description="Fibronectin type-III" evidence="17">
    <location>
        <begin position="215"/>
        <end position="310"/>
    </location>
</feature>
<dbReference type="FunFam" id="2.60.40.10:FF:001461">
    <property type="entry name" value="tyrosine-protein phosphatase 10D isoform X4"/>
    <property type="match status" value="1"/>
</dbReference>
<dbReference type="InterPro" id="IPR003961">
    <property type="entry name" value="FN3_dom"/>
</dbReference>
<evidence type="ECO:0000256" key="3">
    <source>
        <dbReference type="ARBA" id="ARBA00022692"/>
    </source>
</evidence>
<dbReference type="GO" id="GO:0016020">
    <property type="term" value="C:membrane"/>
    <property type="evidence" value="ECO:0007669"/>
    <property type="project" value="UniProtKB-SubCell"/>
</dbReference>
<dbReference type="SMART" id="SM00060">
    <property type="entry name" value="FN3"/>
    <property type="match status" value="11"/>
</dbReference>
<feature type="region of interest" description="Disordered" evidence="12">
    <location>
        <begin position="1828"/>
        <end position="1894"/>
    </location>
</feature>
<feature type="compositionally biased region" description="Acidic residues" evidence="12">
    <location>
        <begin position="1837"/>
        <end position="1855"/>
    </location>
</feature>
<evidence type="ECO:0000256" key="7">
    <source>
        <dbReference type="ARBA" id="ARBA00022912"/>
    </source>
</evidence>
<keyword evidence="4 14" id="KW-0732">Signal</keyword>
<dbReference type="FunFam" id="2.60.40.10:FF:001589">
    <property type="entry name" value="Tyrosine-protein phosphatase 10D"/>
    <property type="match status" value="1"/>
</dbReference>
<feature type="domain" description="Tyrosine-protein phosphatase" evidence="15">
    <location>
        <begin position="1279"/>
        <end position="1534"/>
    </location>
</feature>
<feature type="compositionally biased region" description="Basic and acidic residues" evidence="12">
    <location>
        <begin position="1543"/>
        <end position="1553"/>
    </location>
</feature>
<feature type="compositionally biased region" description="Basic and acidic residues" evidence="12">
    <location>
        <begin position="1679"/>
        <end position="1692"/>
    </location>
</feature>
<dbReference type="PRINTS" id="PR00700">
    <property type="entry name" value="PRTYPHPHTASE"/>
</dbReference>
<dbReference type="CDD" id="cd00063">
    <property type="entry name" value="FN3"/>
    <property type="match status" value="9"/>
</dbReference>
<feature type="domain" description="Fibronectin type-III" evidence="17">
    <location>
        <begin position="966"/>
        <end position="1065"/>
    </location>
</feature>
<dbReference type="SMART" id="SM00404">
    <property type="entry name" value="PTPc_motif"/>
    <property type="match status" value="1"/>
</dbReference>
<dbReference type="Pfam" id="PF00041">
    <property type="entry name" value="fn3"/>
    <property type="match status" value="9"/>
</dbReference>
<dbReference type="FunFam" id="2.60.40.10:FF:000823">
    <property type="entry name" value="Tyrosine-protein phosphatase 10D"/>
    <property type="match status" value="1"/>
</dbReference>
<keyword evidence="19" id="KW-1185">Reference proteome</keyword>
<dbReference type="GO" id="GO:0004725">
    <property type="term" value="F:protein tyrosine phosphatase activity"/>
    <property type="evidence" value="ECO:0007669"/>
    <property type="project" value="UniProtKB-EC"/>
</dbReference>
<feature type="domain" description="Tyrosine specific protein phosphatases" evidence="16">
    <location>
        <begin position="1451"/>
        <end position="1525"/>
    </location>
</feature>
<evidence type="ECO:0000256" key="13">
    <source>
        <dbReference type="SAM" id="Phobius"/>
    </source>
</evidence>
<evidence type="ECO:0000256" key="10">
    <source>
        <dbReference type="ARBA" id="ARBA00023180"/>
    </source>
</evidence>
<reference evidence="19" key="1">
    <citation type="submission" date="2013-03" db="EMBL/GenBank/DDBJ databases">
        <title>The Genome Sequence of Anopheles dirus WRAIR2.</title>
        <authorList>
            <consortium name="The Broad Institute Genomics Platform"/>
            <person name="Neafsey D.E."/>
            <person name="Walton C."/>
            <person name="Walker B."/>
            <person name="Young S.K."/>
            <person name="Zeng Q."/>
            <person name="Gargeya S."/>
            <person name="Fitzgerald M."/>
            <person name="Haas B."/>
            <person name="Abouelleil A."/>
            <person name="Allen A.W."/>
            <person name="Alvarado L."/>
            <person name="Arachchi H.M."/>
            <person name="Berlin A.M."/>
            <person name="Chapman S.B."/>
            <person name="Gainer-Dewar J."/>
            <person name="Goldberg J."/>
            <person name="Griggs A."/>
            <person name="Gujja S."/>
            <person name="Hansen M."/>
            <person name="Howarth C."/>
            <person name="Imamovic A."/>
            <person name="Ireland A."/>
            <person name="Larimer J."/>
            <person name="McCowan C."/>
            <person name="Murphy C."/>
            <person name="Pearson M."/>
            <person name="Poon T.W."/>
            <person name="Priest M."/>
            <person name="Roberts A."/>
            <person name="Saif S."/>
            <person name="Shea T."/>
            <person name="Sisk P."/>
            <person name="Sykes S."/>
            <person name="Wortman J."/>
            <person name="Nusbaum C."/>
            <person name="Birren B."/>
        </authorList>
    </citation>
    <scope>NUCLEOTIDE SEQUENCE [LARGE SCALE GENOMIC DNA]</scope>
    <source>
        <strain evidence="19">WRAIR2</strain>
    </source>
</reference>
<dbReference type="InterPro" id="IPR000387">
    <property type="entry name" value="Tyr_Pase_dom"/>
</dbReference>
<keyword evidence="7" id="KW-0904">Protein phosphatase</keyword>
<evidence type="ECO:0000256" key="5">
    <source>
        <dbReference type="ARBA" id="ARBA00022737"/>
    </source>
</evidence>
<dbReference type="PROSITE" id="PS50853">
    <property type="entry name" value="FN3"/>
    <property type="match status" value="7"/>
</dbReference>
<dbReference type="InterPro" id="IPR016130">
    <property type="entry name" value="Tyr_Pase_AS"/>
</dbReference>
<dbReference type="InterPro" id="IPR013783">
    <property type="entry name" value="Ig-like_fold"/>
</dbReference>
<feature type="chain" id="PRO_5008129736" description="protein-tyrosine-phosphatase" evidence="14">
    <location>
        <begin position="26"/>
        <end position="2009"/>
    </location>
</feature>
<feature type="region of interest" description="Disordered" evidence="12">
    <location>
        <begin position="1990"/>
        <end position="2009"/>
    </location>
</feature>
<evidence type="ECO:0000256" key="12">
    <source>
        <dbReference type="SAM" id="MobiDB-lite"/>
    </source>
</evidence>
<dbReference type="FunFam" id="3.90.190.10:FF:000009">
    <property type="entry name" value="Receptor-type tyrosine-protein phosphatase beta"/>
    <property type="match status" value="1"/>
</dbReference>
<dbReference type="CDD" id="cd12087">
    <property type="entry name" value="TM_EGFR-like"/>
    <property type="match status" value="1"/>
</dbReference>
<keyword evidence="8 13" id="KW-1133">Transmembrane helix</keyword>
<keyword evidence="9 13" id="KW-0472">Membrane</keyword>
<feature type="domain" description="Fibronectin type-III" evidence="17">
    <location>
        <begin position="782"/>
        <end position="874"/>
    </location>
</feature>
<dbReference type="InterPro" id="IPR000242">
    <property type="entry name" value="PTP_cat"/>
</dbReference>
<comment type="catalytic activity">
    <reaction evidence="11">
        <text>O-phospho-L-tyrosyl-[protein] + H2O = L-tyrosyl-[protein] + phosphate</text>
        <dbReference type="Rhea" id="RHEA:10684"/>
        <dbReference type="Rhea" id="RHEA-COMP:10136"/>
        <dbReference type="Rhea" id="RHEA-COMP:20101"/>
        <dbReference type="ChEBI" id="CHEBI:15377"/>
        <dbReference type="ChEBI" id="CHEBI:43474"/>
        <dbReference type="ChEBI" id="CHEBI:46858"/>
        <dbReference type="ChEBI" id="CHEBI:61978"/>
        <dbReference type="EC" id="3.1.3.48"/>
    </reaction>
</comment>
<dbReference type="FunFam" id="2.60.40.10:FF:001334">
    <property type="entry name" value="tyrosine-protein phosphatase 10D isoform X3"/>
    <property type="match status" value="1"/>
</dbReference>
<comment type="subcellular location">
    <subcellularLocation>
        <location evidence="1">Membrane</location>
        <topology evidence="1">Single-pass type I membrane protein</topology>
    </subcellularLocation>
</comment>
<keyword evidence="10" id="KW-0325">Glycoprotein</keyword>
<feature type="domain" description="Fibronectin type-III" evidence="17">
    <location>
        <begin position="582"/>
        <end position="671"/>
    </location>
</feature>
<evidence type="ECO:0000259" key="17">
    <source>
        <dbReference type="PROSITE" id="PS50853"/>
    </source>
</evidence>
<keyword evidence="5" id="KW-0677">Repeat</keyword>
<feature type="compositionally biased region" description="Acidic residues" evidence="12">
    <location>
        <begin position="1554"/>
        <end position="1563"/>
    </location>
</feature>
<feature type="compositionally biased region" description="Acidic residues" evidence="12">
    <location>
        <begin position="1878"/>
        <end position="1892"/>
    </location>
</feature>
<accession>A0A182NCZ2</accession>
<dbReference type="VEuPathDB" id="VectorBase:ADIR005506"/>
<dbReference type="PROSITE" id="PS50056">
    <property type="entry name" value="TYR_PHOSPHATASE_2"/>
    <property type="match status" value="1"/>
</dbReference>
<dbReference type="InterPro" id="IPR041201">
    <property type="entry name" value="PTPRJ_TM"/>
</dbReference>
<dbReference type="EnsemblMetazoa" id="ADIR005506-RA">
    <property type="protein sequence ID" value="ADIR005506-PA"/>
    <property type="gene ID" value="ADIR005506"/>
</dbReference>
<dbReference type="FunFam" id="2.60.40.10:FF:001137">
    <property type="entry name" value="Receptor protein-tyrosine phosphatase 10d"/>
    <property type="match status" value="1"/>
</dbReference>
<feature type="domain" description="Fibronectin type-III" evidence="17">
    <location>
        <begin position="875"/>
        <end position="965"/>
    </location>
</feature>
<dbReference type="FunFam" id="2.60.40.10:FF:001177">
    <property type="entry name" value="Receptor-type tyrosine-protein phosphatase beta"/>
    <property type="match status" value="1"/>
</dbReference>
<dbReference type="STRING" id="7168.A0A182NCZ2"/>
<feature type="compositionally biased region" description="Gly residues" evidence="12">
    <location>
        <begin position="1990"/>
        <end position="2001"/>
    </location>
</feature>
<protein>
    <recommendedName>
        <fullName evidence="2">protein-tyrosine-phosphatase</fullName>
        <ecNumber evidence="2">3.1.3.48</ecNumber>
    </recommendedName>
</protein>
<dbReference type="SMART" id="SM00194">
    <property type="entry name" value="PTPc"/>
    <property type="match status" value="1"/>
</dbReference>
<dbReference type="GO" id="GO:0009653">
    <property type="term" value="P:anatomical structure morphogenesis"/>
    <property type="evidence" value="ECO:0007669"/>
    <property type="project" value="UniProtKB-ARBA"/>
</dbReference>
<evidence type="ECO:0000259" key="15">
    <source>
        <dbReference type="PROSITE" id="PS50055"/>
    </source>
</evidence>
<dbReference type="SUPFAM" id="SSF49265">
    <property type="entry name" value="Fibronectin type III"/>
    <property type="match status" value="8"/>
</dbReference>
<dbReference type="Proteomes" id="UP000075884">
    <property type="component" value="Unassembled WGS sequence"/>
</dbReference>
<dbReference type="Gene3D" id="3.90.190.10">
    <property type="entry name" value="Protein tyrosine phosphatase superfamily"/>
    <property type="match status" value="1"/>
</dbReference>
<dbReference type="Pfam" id="PF00102">
    <property type="entry name" value="Y_phosphatase"/>
    <property type="match status" value="1"/>
</dbReference>
<dbReference type="GO" id="GO:0048666">
    <property type="term" value="P:neuron development"/>
    <property type="evidence" value="ECO:0007669"/>
    <property type="project" value="UniProtKB-ARBA"/>
</dbReference>
<evidence type="ECO:0000256" key="8">
    <source>
        <dbReference type="ARBA" id="ARBA00022989"/>
    </source>
</evidence>
<dbReference type="Gene3D" id="2.60.40.10">
    <property type="entry name" value="Immunoglobulins"/>
    <property type="match status" value="11"/>
</dbReference>
<dbReference type="InterPro" id="IPR003595">
    <property type="entry name" value="Tyr_Pase_cat"/>
</dbReference>
<feature type="compositionally biased region" description="Low complexity" evidence="12">
    <location>
        <begin position="1693"/>
        <end position="1707"/>
    </location>
</feature>
<evidence type="ECO:0000256" key="14">
    <source>
        <dbReference type="SAM" id="SignalP"/>
    </source>
</evidence>
<dbReference type="PANTHER" id="PTHR46957">
    <property type="entry name" value="CYTOKINE RECEPTOR"/>
    <property type="match status" value="1"/>
</dbReference>
<dbReference type="SUPFAM" id="SSF52799">
    <property type="entry name" value="(Phosphotyrosine protein) phosphatases II"/>
    <property type="match status" value="1"/>
</dbReference>
<evidence type="ECO:0000256" key="2">
    <source>
        <dbReference type="ARBA" id="ARBA00013064"/>
    </source>
</evidence>
<evidence type="ECO:0000256" key="1">
    <source>
        <dbReference type="ARBA" id="ARBA00004479"/>
    </source>
</evidence>
<evidence type="ECO:0000256" key="6">
    <source>
        <dbReference type="ARBA" id="ARBA00022801"/>
    </source>
</evidence>
<evidence type="ECO:0000256" key="9">
    <source>
        <dbReference type="ARBA" id="ARBA00023136"/>
    </source>
</evidence>
<evidence type="ECO:0000256" key="11">
    <source>
        <dbReference type="ARBA" id="ARBA00051722"/>
    </source>
</evidence>
<dbReference type="InterPro" id="IPR029021">
    <property type="entry name" value="Prot-tyrosine_phosphatase-like"/>
</dbReference>
<feature type="region of interest" description="Disordered" evidence="12">
    <location>
        <begin position="1543"/>
        <end position="1563"/>
    </location>
</feature>
<dbReference type="PROSITE" id="PS50055">
    <property type="entry name" value="TYR_PHOSPHATASE_PTP"/>
    <property type="match status" value="1"/>
</dbReference>
<dbReference type="Pfam" id="PF18861">
    <property type="entry name" value="PTP_tm"/>
    <property type="match status" value="1"/>
</dbReference>
<dbReference type="CDD" id="cd14548">
    <property type="entry name" value="R3-PTPc"/>
    <property type="match status" value="1"/>
</dbReference>
<dbReference type="InterPro" id="IPR036116">
    <property type="entry name" value="FN3_sf"/>
</dbReference>
<evidence type="ECO:0000313" key="19">
    <source>
        <dbReference type="Proteomes" id="UP000075884"/>
    </source>
</evidence>